<dbReference type="Proteomes" id="UP000805193">
    <property type="component" value="Unassembled WGS sequence"/>
</dbReference>
<gene>
    <name evidence="1" type="ORF">HPB47_025205</name>
</gene>
<dbReference type="EMBL" id="JABSTQ010009592">
    <property type="protein sequence ID" value="KAG0427781.1"/>
    <property type="molecule type" value="Genomic_DNA"/>
</dbReference>
<reference evidence="1 2" key="1">
    <citation type="journal article" date="2020" name="Cell">
        <title>Large-Scale Comparative Analyses of Tick Genomes Elucidate Their Genetic Diversity and Vector Capacities.</title>
        <authorList>
            <consortium name="Tick Genome and Microbiome Consortium (TIGMIC)"/>
            <person name="Jia N."/>
            <person name="Wang J."/>
            <person name="Shi W."/>
            <person name="Du L."/>
            <person name="Sun Y."/>
            <person name="Zhan W."/>
            <person name="Jiang J.F."/>
            <person name="Wang Q."/>
            <person name="Zhang B."/>
            <person name="Ji P."/>
            <person name="Bell-Sakyi L."/>
            <person name="Cui X.M."/>
            <person name="Yuan T.T."/>
            <person name="Jiang B.G."/>
            <person name="Yang W.F."/>
            <person name="Lam T.T."/>
            <person name="Chang Q.C."/>
            <person name="Ding S.J."/>
            <person name="Wang X.J."/>
            <person name="Zhu J.G."/>
            <person name="Ruan X.D."/>
            <person name="Zhao L."/>
            <person name="Wei J.T."/>
            <person name="Ye R.Z."/>
            <person name="Que T.C."/>
            <person name="Du C.H."/>
            <person name="Zhou Y.H."/>
            <person name="Cheng J.X."/>
            <person name="Dai P.F."/>
            <person name="Guo W.B."/>
            <person name="Han X.H."/>
            <person name="Huang E.J."/>
            <person name="Li L.F."/>
            <person name="Wei W."/>
            <person name="Gao Y.C."/>
            <person name="Liu J.Z."/>
            <person name="Shao H.Z."/>
            <person name="Wang X."/>
            <person name="Wang C.C."/>
            <person name="Yang T.C."/>
            <person name="Huo Q.B."/>
            <person name="Li W."/>
            <person name="Chen H.Y."/>
            <person name="Chen S.E."/>
            <person name="Zhou L.G."/>
            <person name="Ni X.B."/>
            <person name="Tian J.H."/>
            <person name="Sheng Y."/>
            <person name="Liu T."/>
            <person name="Pan Y.S."/>
            <person name="Xia L.Y."/>
            <person name="Li J."/>
            <person name="Zhao F."/>
            <person name="Cao W.C."/>
        </authorList>
    </citation>
    <scope>NUCLEOTIDE SEQUENCE [LARGE SCALE GENOMIC DNA]</scope>
    <source>
        <strain evidence="1">Iper-2018</strain>
    </source>
</reference>
<sequence length="98" mass="10860">MAAASEAAQAFSSQPLEETPVSKGGGSKARVAFNELLIAEVFKRRQIWDASSPDYRNSLVRSEHWKAIATVLGSKGSHEIVSELKRLVTNKYMRCDHI</sequence>
<evidence type="ECO:0000313" key="1">
    <source>
        <dbReference type="EMBL" id="KAG0427781.1"/>
    </source>
</evidence>
<keyword evidence="2" id="KW-1185">Reference proteome</keyword>
<organism evidence="1 2">
    <name type="scientific">Ixodes persulcatus</name>
    <name type="common">Taiga tick</name>
    <dbReference type="NCBI Taxonomy" id="34615"/>
    <lineage>
        <taxon>Eukaryota</taxon>
        <taxon>Metazoa</taxon>
        <taxon>Ecdysozoa</taxon>
        <taxon>Arthropoda</taxon>
        <taxon>Chelicerata</taxon>
        <taxon>Arachnida</taxon>
        <taxon>Acari</taxon>
        <taxon>Parasitiformes</taxon>
        <taxon>Ixodida</taxon>
        <taxon>Ixodoidea</taxon>
        <taxon>Ixodidae</taxon>
        <taxon>Ixodinae</taxon>
        <taxon>Ixodes</taxon>
    </lineage>
</organism>
<proteinExistence type="predicted"/>
<comment type="caution">
    <text evidence="1">The sequence shown here is derived from an EMBL/GenBank/DDBJ whole genome shotgun (WGS) entry which is preliminary data.</text>
</comment>
<accession>A0AC60Q3Z8</accession>
<name>A0AC60Q3Z8_IXOPE</name>
<protein>
    <submittedName>
        <fullName evidence="1">Uncharacterized protein</fullName>
    </submittedName>
</protein>
<evidence type="ECO:0000313" key="2">
    <source>
        <dbReference type="Proteomes" id="UP000805193"/>
    </source>
</evidence>